<dbReference type="Proteomes" id="UP000237271">
    <property type="component" value="Unassembled WGS sequence"/>
</dbReference>
<evidence type="ECO:0000313" key="2">
    <source>
        <dbReference type="EMBL" id="POM74948.1"/>
    </source>
</evidence>
<dbReference type="Gene3D" id="3.10.10.10">
    <property type="entry name" value="HIV Type 1 Reverse Transcriptase, subunit A, domain 1"/>
    <property type="match status" value="1"/>
</dbReference>
<dbReference type="Pfam" id="PF00078">
    <property type="entry name" value="RVT_1"/>
    <property type="match status" value="1"/>
</dbReference>
<proteinExistence type="predicted"/>
<sequence length="535" mass="59348">MQPTLEVLKLPVAVEAVMANGQTQMCDEEVLLDLELATVAGSVVLRSVPCLVLAGDGDEVLLGREVLKGLGIDVERQLSQLAGSPLLENEVDEFPVGDEIPLPLGATETENSLDQLIERAVTNGLPVDQVGALRELAAAFPDIWRDGVGPDPPADVEPLRVTVQPDAVPYRSQPRKYAPLQAQIIRDYVKSLVDNGLVEPNNASRWACAVVPVRKPGTRDKFRLTIDYRPINNVTIPIAGGMPSAASLLDAFENFKNKKVFGRVDFTRGFWQMPLHEDSRAMFSFITPEGVFTPTRVPQGGMDSALHFQNQVQAKLVPLIPHSAIVWVDDVLLFAPTVEEFLKTLRTFFEIVHKARFKLNMAKSSLFELEILWCGRLISGEGVRHDPTRVNALANLPLPVTVADLQYFVCATNWLHDSLPDYARMIAPLQDRSWRKSRISLRWNWNALNVATTWSAKERAAYDAVVALVADSALMTFPDANAELLLFTDASAAGYGIIVTQVRDWDAALPVDRQHHELVIFKACHDLEYGMWLTF</sequence>
<dbReference type="InterPro" id="IPR051320">
    <property type="entry name" value="Viral_Replic_Matur_Polypro"/>
</dbReference>
<dbReference type="InterPro" id="IPR043128">
    <property type="entry name" value="Rev_trsase/Diguanyl_cyclase"/>
</dbReference>
<evidence type="ECO:0000259" key="1">
    <source>
        <dbReference type="PROSITE" id="PS50878"/>
    </source>
</evidence>
<dbReference type="InterPro" id="IPR043502">
    <property type="entry name" value="DNA/RNA_pol_sf"/>
</dbReference>
<organism evidence="2 3">
    <name type="scientific">Phytophthora palmivora</name>
    <dbReference type="NCBI Taxonomy" id="4796"/>
    <lineage>
        <taxon>Eukaryota</taxon>
        <taxon>Sar</taxon>
        <taxon>Stramenopiles</taxon>
        <taxon>Oomycota</taxon>
        <taxon>Peronosporomycetes</taxon>
        <taxon>Peronosporales</taxon>
        <taxon>Peronosporaceae</taxon>
        <taxon>Phytophthora</taxon>
    </lineage>
</organism>
<protein>
    <recommendedName>
        <fullName evidence="1">Reverse transcriptase domain-containing protein</fullName>
    </recommendedName>
</protein>
<dbReference type="InterPro" id="IPR000477">
    <property type="entry name" value="RT_dom"/>
</dbReference>
<dbReference type="OrthoDB" id="121905at2759"/>
<dbReference type="PANTHER" id="PTHR33064:SF37">
    <property type="entry name" value="RIBONUCLEASE H"/>
    <property type="match status" value="1"/>
</dbReference>
<dbReference type="Gene3D" id="3.30.70.270">
    <property type="match status" value="2"/>
</dbReference>
<feature type="domain" description="Reverse transcriptase" evidence="1">
    <location>
        <begin position="194"/>
        <end position="378"/>
    </location>
</feature>
<dbReference type="CDD" id="cd01647">
    <property type="entry name" value="RT_LTR"/>
    <property type="match status" value="1"/>
</dbReference>
<dbReference type="SUPFAM" id="SSF56672">
    <property type="entry name" value="DNA/RNA polymerases"/>
    <property type="match status" value="1"/>
</dbReference>
<dbReference type="PROSITE" id="PS50878">
    <property type="entry name" value="RT_POL"/>
    <property type="match status" value="1"/>
</dbReference>
<evidence type="ECO:0000313" key="3">
    <source>
        <dbReference type="Proteomes" id="UP000237271"/>
    </source>
</evidence>
<gene>
    <name evidence="2" type="ORF">PHPALM_8009</name>
</gene>
<comment type="caution">
    <text evidence="2">The sequence shown here is derived from an EMBL/GenBank/DDBJ whole genome shotgun (WGS) entry which is preliminary data.</text>
</comment>
<dbReference type="AlphaFoldDB" id="A0A2P4YAX4"/>
<accession>A0A2P4YAX4</accession>
<dbReference type="PANTHER" id="PTHR33064">
    <property type="entry name" value="POL PROTEIN"/>
    <property type="match status" value="1"/>
</dbReference>
<keyword evidence="3" id="KW-1185">Reference proteome</keyword>
<reference evidence="2 3" key="1">
    <citation type="journal article" date="2017" name="Genome Biol. Evol.">
        <title>Phytophthora megakarya and P. palmivora, closely related causal agents of cacao black pod rot, underwent increases in genome sizes and gene numbers by different mechanisms.</title>
        <authorList>
            <person name="Ali S.S."/>
            <person name="Shao J."/>
            <person name="Lary D.J."/>
            <person name="Kronmiller B."/>
            <person name="Shen D."/>
            <person name="Strem M.D."/>
            <person name="Amoako-Attah I."/>
            <person name="Akrofi A.Y."/>
            <person name="Begoude B.A."/>
            <person name="Ten Hoopen G.M."/>
            <person name="Coulibaly K."/>
            <person name="Kebe B.I."/>
            <person name="Melnick R.L."/>
            <person name="Guiltinan M.J."/>
            <person name="Tyler B.M."/>
            <person name="Meinhardt L.W."/>
            <person name="Bailey B.A."/>
        </authorList>
    </citation>
    <scope>NUCLEOTIDE SEQUENCE [LARGE SCALE GENOMIC DNA]</scope>
    <source>
        <strain evidence="3">sbr112.9</strain>
    </source>
</reference>
<name>A0A2P4YAX4_9STRA</name>
<dbReference type="EMBL" id="NCKW01004220">
    <property type="protein sequence ID" value="POM74948.1"/>
    <property type="molecule type" value="Genomic_DNA"/>
</dbReference>